<feature type="transmembrane region" description="Helical" evidence="2">
    <location>
        <begin position="12"/>
        <end position="30"/>
    </location>
</feature>
<gene>
    <name evidence="3" type="ORF">T4D_7902</name>
</gene>
<accession>A0A0V1FEC8</accession>
<keyword evidence="2" id="KW-1133">Transmembrane helix</keyword>
<feature type="region of interest" description="Disordered" evidence="1">
    <location>
        <begin position="157"/>
        <end position="178"/>
    </location>
</feature>
<evidence type="ECO:0000313" key="3">
    <source>
        <dbReference type="EMBL" id="KRY84306.1"/>
    </source>
</evidence>
<dbReference type="EMBL" id="JYDT01000117">
    <property type="protein sequence ID" value="KRY84306.1"/>
    <property type="molecule type" value="Genomic_DNA"/>
</dbReference>
<keyword evidence="2" id="KW-0812">Transmembrane</keyword>
<keyword evidence="4" id="KW-1185">Reference proteome</keyword>
<comment type="caution">
    <text evidence="3">The sequence shown here is derived from an EMBL/GenBank/DDBJ whole genome shotgun (WGS) entry which is preliminary data.</text>
</comment>
<proteinExistence type="predicted"/>
<name>A0A0V1FEC8_TRIPS</name>
<dbReference type="AlphaFoldDB" id="A0A0V1FEC8"/>
<evidence type="ECO:0000256" key="1">
    <source>
        <dbReference type="SAM" id="MobiDB-lite"/>
    </source>
</evidence>
<sequence length="224" mass="25314">LIENVITYVSNVLVQGVLLLFLGFIFDHIINQFNTIFFFSKFMAYLLIMAKVGLVDSAEIILLLLVCPVFGYDESIGYKVGVTLGSAVASLLFLTILGTLFYLFYWKKWYSMQKWPPSERMGDGGFRTDEIYKVDLSNNHHFPVPVREFARTKDFHQNNNHNYMDNRRPVSKTPSSGANKMEYLNSSVSSHASSEVTKAFQLERAQTTPTSIPAIPAAYRGSAV</sequence>
<organism evidence="3 4">
    <name type="scientific">Trichinella pseudospiralis</name>
    <name type="common">Parasitic roundworm</name>
    <dbReference type="NCBI Taxonomy" id="6337"/>
    <lineage>
        <taxon>Eukaryota</taxon>
        <taxon>Metazoa</taxon>
        <taxon>Ecdysozoa</taxon>
        <taxon>Nematoda</taxon>
        <taxon>Enoplea</taxon>
        <taxon>Dorylaimia</taxon>
        <taxon>Trichinellida</taxon>
        <taxon>Trichinellidae</taxon>
        <taxon>Trichinella</taxon>
    </lineage>
</organism>
<feature type="non-terminal residue" evidence="3">
    <location>
        <position position="1"/>
    </location>
</feature>
<dbReference type="Proteomes" id="UP000054995">
    <property type="component" value="Unassembled WGS sequence"/>
</dbReference>
<feature type="transmembrane region" description="Helical" evidence="2">
    <location>
        <begin position="42"/>
        <end position="72"/>
    </location>
</feature>
<dbReference type="OrthoDB" id="5915592at2759"/>
<feature type="transmembrane region" description="Helical" evidence="2">
    <location>
        <begin position="84"/>
        <end position="105"/>
    </location>
</feature>
<reference evidence="3 4" key="1">
    <citation type="submission" date="2015-01" db="EMBL/GenBank/DDBJ databases">
        <title>Evolution of Trichinella species and genotypes.</title>
        <authorList>
            <person name="Korhonen P.K."/>
            <person name="Edoardo P."/>
            <person name="Giuseppe L.R."/>
            <person name="Gasser R.B."/>
        </authorList>
    </citation>
    <scope>NUCLEOTIDE SEQUENCE [LARGE SCALE GENOMIC DNA]</scope>
    <source>
        <strain evidence="3">ISS470</strain>
    </source>
</reference>
<keyword evidence="2" id="KW-0472">Membrane</keyword>
<protein>
    <submittedName>
        <fullName evidence="3">Uncharacterized protein</fullName>
    </submittedName>
</protein>
<evidence type="ECO:0000256" key="2">
    <source>
        <dbReference type="SAM" id="Phobius"/>
    </source>
</evidence>
<evidence type="ECO:0000313" key="4">
    <source>
        <dbReference type="Proteomes" id="UP000054995"/>
    </source>
</evidence>